<feature type="non-terminal residue" evidence="2">
    <location>
        <position position="1"/>
    </location>
</feature>
<gene>
    <name evidence="2" type="ORF">TSPGSL018_24524</name>
</gene>
<name>A0A061RPZ1_9CHLO</name>
<proteinExistence type="predicted"/>
<evidence type="ECO:0000313" key="2">
    <source>
        <dbReference type="EMBL" id="JAC74962.1"/>
    </source>
</evidence>
<feature type="compositionally biased region" description="Basic residues" evidence="1">
    <location>
        <begin position="1"/>
        <end position="10"/>
    </location>
</feature>
<sequence>GAMRWRRSRGRAWGGQCSGQSAGLGARASLGAPVAGRRVLQRLDERLGSRELRPQLIDDLLGVAP</sequence>
<dbReference type="AlphaFoldDB" id="A0A061RPZ1"/>
<dbReference type="EMBL" id="GBEZ01010755">
    <property type="protein sequence ID" value="JAC74962.1"/>
    <property type="molecule type" value="Transcribed_RNA"/>
</dbReference>
<protein>
    <submittedName>
        <fullName evidence="2">Uncharacterized protein</fullName>
    </submittedName>
</protein>
<organism evidence="2">
    <name type="scientific">Tetraselmis sp. GSL018</name>
    <dbReference type="NCBI Taxonomy" id="582737"/>
    <lineage>
        <taxon>Eukaryota</taxon>
        <taxon>Viridiplantae</taxon>
        <taxon>Chlorophyta</taxon>
        <taxon>core chlorophytes</taxon>
        <taxon>Chlorodendrophyceae</taxon>
        <taxon>Chlorodendrales</taxon>
        <taxon>Chlorodendraceae</taxon>
        <taxon>Tetraselmis</taxon>
    </lineage>
</organism>
<reference evidence="2" key="1">
    <citation type="submission" date="2014-05" db="EMBL/GenBank/DDBJ databases">
        <title>The transcriptome of the halophilic microalga Tetraselmis sp. GSL018 isolated from the Great Salt Lake, Utah.</title>
        <authorList>
            <person name="Jinkerson R.E."/>
            <person name="D'Adamo S."/>
            <person name="Posewitz M.C."/>
        </authorList>
    </citation>
    <scope>NUCLEOTIDE SEQUENCE</scope>
    <source>
        <strain evidence="2">GSL018</strain>
    </source>
</reference>
<accession>A0A061RPZ1</accession>
<feature type="region of interest" description="Disordered" evidence="1">
    <location>
        <begin position="1"/>
        <end position="24"/>
    </location>
</feature>
<evidence type="ECO:0000256" key="1">
    <source>
        <dbReference type="SAM" id="MobiDB-lite"/>
    </source>
</evidence>